<evidence type="ECO:0000313" key="3">
    <source>
        <dbReference type="Proteomes" id="UP000027665"/>
    </source>
</evidence>
<dbReference type="eggNOG" id="COG2227">
    <property type="taxonomic scope" value="Bacteria"/>
</dbReference>
<feature type="domain" description="Methyltransferase" evidence="1">
    <location>
        <begin position="47"/>
        <end position="140"/>
    </location>
</feature>
<gene>
    <name evidence="2" type="ORF">EH55_11625</name>
</gene>
<evidence type="ECO:0000259" key="1">
    <source>
        <dbReference type="Pfam" id="PF13649"/>
    </source>
</evidence>
<dbReference type="STRING" id="2754.EH55_11625"/>
<dbReference type="EMBL" id="JMKI01000054">
    <property type="protein sequence ID" value="KEJ91195.1"/>
    <property type="molecule type" value="Genomic_DNA"/>
</dbReference>
<dbReference type="InterPro" id="IPR029063">
    <property type="entry name" value="SAM-dependent_MTases_sf"/>
</dbReference>
<dbReference type="GO" id="GO:0008168">
    <property type="term" value="F:methyltransferase activity"/>
    <property type="evidence" value="ECO:0007669"/>
    <property type="project" value="UniProtKB-KW"/>
</dbReference>
<proteinExistence type="predicted"/>
<dbReference type="Proteomes" id="UP000027665">
    <property type="component" value="Unassembled WGS sequence"/>
</dbReference>
<sequence>MKENYYARSLNAERLRQVYDTAIARVARYLECEISFVCGGLKKSDEVLELAAGYGRIMKKVAPFVRSVTGLDISAENVRFGAEYLKDTKNAELLVMDVHEMDYDRRFDVALCLQNGLSAVKAELPEAFAAKVLKALKMGGKAYFSTYHPRFWEHRLAWFKEQAEKGLLGELDMEKCKDGVLVCKDGFRATTQSAEDLERIGRASGYRWQISEVDDSSLFLVIEKII</sequence>
<keyword evidence="2" id="KW-0808">Transferase</keyword>
<dbReference type="Pfam" id="PF13649">
    <property type="entry name" value="Methyltransf_25"/>
    <property type="match status" value="1"/>
</dbReference>
<protein>
    <submittedName>
        <fullName evidence="2">Methylase</fullName>
    </submittedName>
</protein>
<dbReference type="OrthoDB" id="7365827at2"/>
<dbReference type="CDD" id="cd02440">
    <property type="entry name" value="AdoMet_MTases"/>
    <property type="match status" value="1"/>
</dbReference>
<organism evidence="2 3">
    <name type="scientific">Synergistes jonesii</name>
    <dbReference type="NCBI Taxonomy" id="2754"/>
    <lineage>
        <taxon>Bacteria</taxon>
        <taxon>Thermotogati</taxon>
        <taxon>Synergistota</taxon>
        <taxon>Synergistia</taxon>
        <taxon>Synergistales</taxon>
        <taxon>Synergistaceae</taxon>
        <taxon>Synergistes</taxon>
    </lineage>
</organism>
<dbReference type="AlphaFoldDB" id="A0A073INP3"/>
<reference evidence="2 3" key="1">
    <citation type="submission" date="2014-04" db="EMBL/GenBank/DDBJ databases">
        <title>Draft Genome Sequence of Synergistes jonesii.</title>
        <authorList>
            <person name="Coil D.A."/>
            <person name="Eisen J.A."/>
            <person name="Holland-Moritz H.E."/>
        </authorList>
    </citation>
    <scope>NUCLEOTIDE SEQUENCE [LARGE SCALE GENOMIC DNA]</scope>
    <source>
        <strain evidence="2 3">78-1</strain>
    </source>
</reference>
<dbReference type="GeneID" id="90984628"/>
<keyword evidence="3" id="KW-1185">Reference proteome</keyword>
<dbReference type="Gene3D" id="3.40.50.150">
    <property type="entry name" value="Vaccinia Virus protein VP39"/>
    <property type="match status" value="1"/>
</dbReference>
<evidence type="ECO:0000313" key="2">
    <source>
        <dbReference type="EMBL" id="KEJ91195.1"/>
    </source>
</evidence>
<accession>A0A073INP3</accession>
<dbReference type="InterPro" id="IPR041698">
    <property type="entry name" value="Methyltransf_25"/>
</dbReference>
<comment type="caution">
    <text evidence="2">The sequence shown here is derived from an EMBL/GenBank/DDBJ whole genome shotgun (WGS) entry which is preliminary data.</text>
</comment>
<name>A0A073INP3_9BACT</name>
<keyword evidence="2" id="KW-0489">Methyltransferase</keyword>
<dbReference type="GO" id="GO:0032259">
    <property type="term" value="P:methylation"/>
    <property type="evidence" value="ECO:0007669"/>
    <property type="project" value="UniProtKB-KW"/>
</dbReference>
<dbReference type="SUPFAM" id="SSF53335">
    <property type="entry name" value="S-adenosyl-L-methionine-dependent methyltransferases"/>
    <property type="match status" value="1"/>
</dbReference>
<dbReference type="RefSeq" id="WP_037978456.1">
    <property type="nucleotide sequence ID" value="NZ_JMKI01000054.1"/>
</dbReference>